<protein>
    <submittedName>
        <fullName evidence="1">Uncharacterized protein</fullName>
    </submittedName>
</protein>
<sequence>MFFRPPSQGKIPICSSKLQVFLLFEKEGILTLAIITEIR</sequence>
<gene>
    <name evidence="1" type="ORF">dnm_016720</name>
</gene>
<dbReference type="EMBL" id="CP061800">
    <property type="protein sequence ID" value="QTA85659.1"/>
    <property type="molecule type" value="Genomic_DNA"/>
</dbReference>
<name>A0A975BIA7_9BACT</name>
<accession>A0A975BIA7</accession>
<evidence type="ECO:0000313" key="2">
    <source>
        <dbReference type="Proteomes" id="UP000663722"/>
    </source>
</evidence>
<dbReference type="Proteomes" id="UP000663722">
    <property type="component" value="Chromosome"/>
</dbReference>
<keyword evidence="2" id="KW-1185">Reference proteome</keyword>
<evidence type="ECO:0000313" key="1">
    <source>
        <dbReference type="EMBL" id="QTA85659.1"/>
    </source>
</evidence>
<proteinExistence type="predicted"/>
<reference evidence="1" key="1">
    <citation type="journal article" date="2021" name="Microb. Physiol.">
        <title>Proteogenomic Insights into the Physiology of Marine, Sulfate-Reducing, Filamentous Desulfonema limicola and Desulfonema magnum.</title>
        <authorList>
            <person name="Schnaars V."/>
            <person name="Wohlbrand L."/>
            <person name="Scheve S."/>
            <person name="Hinrichs C."/>
            <person name="Reinhardt R."/>
            <person name="Rabus R."/>
        </authorList>
    </citation>
    <scope>NUCLEOTIDE SEQUENCE</scope>
    <source>
        <strain evidence="1">4be13</strain>
    </source>
</reference>
<dbReference type="KEGG" id="dmm:dnm_016720"/>
<dbReference type="AlphaFoldDB" id="A0A975BIA7"/>
<organism evidence="1 2">
    <name type="scientific">Desulfonema magnum</name>
    <dbReference type="NCBI Taxonomy" id="45655"/>
    <lineage>
        <taxon>Bacteria</taxon>
        <taxon>Pseudomonadati</taxon>
        <taxon>Thermodesulfobacteriota</taxon>
        <taxon>Desulfobacteria</taxon>
        <taxon>Desulfobacterales</taxon>
        <taxon>Desulfococcaceae</taxon>
        <taxon>Desulfonema</taxon>
    </lineage>
</organism>